<evidence type="ECO:0000313" key="9">
    <source>
        <dbReference type="Proteomes" id="UP000001307"/>
    </source>
</evidence>
<dbReference type="InterPro" id="IPR011545">
    <property type="entry name" value="DEAD/DEAH_box_helicase_dom"/>
</dbReference>
<name>E4Y3J3_OIKDI</name>
<dbReference type="SMART" id="SM00487">
    <property type="entry name" value="DEXDc"/>
    <property type="match status" value="1"/>
</dbReference>
<dbReference type="CDD" id="cd18795">
    <property type="entry name" value="SF2_C_Ski2"/>
    <property type="match status" value="1"/>
</dbReference>
<dbReference type="SUPFAM" id="SSF52540">
    <property type="entry name" value="P-loop containing nucleoside triphosphate hydrolases"/>
    <property type="match status" value="1"/>
</dbReference>
<dbReference type="SMART" id="SM00490">
    <property type="entry name" value="HELICc"/>
    <property type="match status" value="1"/>
</dbReference>
<evidence type="ECO:0000256" key="3">
    <source>
        <dbReference type="ARBA" id="ARBA00022806"/>
    </source>
</evidence>
<reference evidence="8" key="1">
    <citation type="journal article" date="2010" name="Science">
        <title>Plasticity of animal genome architecture unmasked by rapid evolution of a pelagic tunicate.</title>
        <authorList>
            <person name="Denoeud F."/>
            <person name="Henriet S."/>
            <person name="Mungpakdee S."/>
            <person name="Aury J.M."/>
            <person name="Da Silva C."/>
            <person name="Brinkmann H."/>
            <person name="Mikhaleva J."/>
            <person name="Olsen L.C."/>
            <person name="Jubin C."/>
            <person name="Canestro C."/>
            <person name="Bouquet J.M."/>
            <person name="Danks G."/>
            <person name="Poulain J."/>
            <person name="Campsteijn C."/>
            <person name="Adamski M."/>
            <person name="Cross I."/>
            <person name="Yadetie F."/>
            <person name="Muffato M."/>
            <person name="Louis A."/>
            <person name="Butcher S."/>
            <person name="Tsagkogeorga G."/>
            <person name="Konrad A."/>
            <person name="Singh S."/>
            <person name="Jensen M.F."/>
            <person name="Cong E.H."/>
            <person name="Eikeseth-Otteraa H."/>
            <person name="Noel B."/>
            <person name="Anthouard V."/>
            <person name="Porcel B.M."/>
            <person name="Kachouri-Lafond R."/>
            <person name="Nishino A."/>
            <person name="Ugolini M."/>
            <person name="Chourrout P."/>
            <person name="Nishida H."/>
            <person name="Aasland R."/>
            <person name="Huzurbazar S."/>
            <person name="Westhof E."/>
            <person name="Delsuc F."/>
            <person name="Lehrach H."/>
            <person name="Reinhardt R."/>
            <person name="Weissenbach J."/>
            <person name="Roy S.W."/>
            <person name="Artiguenave F."/>
            <person name="Postlethwait J.H."/>
            <person name="Manak J.R."/>
            <person name="Thompson E.M."/>
            <person name="Jaillon O."/>
            <person name="Du Pasquier L."/>
            <person name="Boudinot P."/>
            <person name="Liberles D.A."/>
            <person name="Volff J.N."/>
            <person name="Philippe H."/>
            <person name="Lenhard B."/>
            <person name="Roest Crollius H."/>
            <person name="Wincker P."/>
            <person name="Chourrout D."/>
        </authorList>
    </citation>
    <scope>NUCLEOTIDE SEQUENCE [LARGE SCALE GENOMIC DNA]</scope>
</reference>
<dbReference type="PANTHER" id="PTHR12131">
    <property type="entry name" value="ATP-DEPENDENT RNA AND DNA HELICASE"/>
    <property type="match status" value="1"/>
</dbReference>
<dbReference type="Proteomes" id="UP000001307">
    <property type="component" value="Unassembled WGS sequence"/>
</dbReference>
<proteinExistence type="predicted"/>
<dbReference type="PROSITE" id="PS51194">
    <property type="entry name" value="HELICASE_CTER"/>
    <property type="match status" value="1"/>
</dbReference>
<dbReference type="InterPro" id="IPR050699">
    <property type="entry name" value="RNA-DNA_Helicase"/>
</dbReference>
<evidence type="ECO:0000256" key="5">
    <source>
        <dbReference type="ARBA" id="ARBA00047984"/>
    </source>
</evidence>
<dbReference type="GO" id="GO:0016787">
    <property type="term" value="F:hydrolase activity"/>
    <property type="evidence" value="ECO:0007669"/>
    <property type="project" value="UniProtKB-KW"/>
</dbReference>
<comment type="catalytic activity">
    <reaction evidence="5">
        <text>ATP + H2O = ADP + phosphate + H(+)</text>
        <dbReference type="Rhea" id="RHEA:13065"/>
        <dbReference type="ChEBI" id="CHEBI:15377"/>
        <dbReference type="ChEBI" id="CHEBI:15378"/>
        <dbReference type="ChEBI" id="CHEBI:30616"/>
        <dbReference type="ChEBI" id="CHEBI:43474"/>
        <dbReference type="ChEBI" id="CHEBI:456216"/>
        <dbReference type="EC" id="3.6.4.13"/>
    </reaction>
</comment>
<dbReference type="GO" id="GO:0003724">
    <property type="term" value="F:RNA helicase activity"/>
    <property type="evidence" value="ECO:0007669"/>
    <property type="project" value="UniProtKB-EC"/>
</dbReference>
<dbReference type="Pfam" id="PF00270">
    <property type="entry name" value="DEAD"/>
    <property type="match status" value="1"/>
</dbReference>
<keyword evidence="3" id="KW-0347">Helicase</keyword>
<dbReference type="GO" id="GO:0003676">
    <property type="term" value="F:nucleic acid binding"/>
    <property type="evidence" value="ECO:0007669"/>
    <property type="project" value="InterPro"/>
</dbReference>
<keyword evidence="1" id="KW-0547">Nucleotide-binding</keyword>
<gene>
    <name evidence="8" type="ORF">GSOID_T00001550001</name>
</gene>
<evidence type="ECO:0000256" key="4">
    <source>
        <dbReference type="ARBA" id="ARBA00022840"/>
    </source>
</evidence>
<dbReference type="Gene3D" id="3.40.50.300">
    <property type="entry name" value="P-loop containing nucleotide triphosphate hydrolases"/>
    <property type="match status" value="2"/>
</dbReference>
<protein>
    <recommendedName>
        <fullName evidence="10">Helicase ATP-binding domain-containing protein</fullName>
    </recommendedName>
</protein>
<keyword evidence="9" id="KW-1185">Reference proteome</keyword>
<dbReference type="OrthoDB" id="64767at2759"/>
<dbReference type="InterPro" id="IPR014001">
    <property type="entry name" value="Helicase_ATP-bd"/>
</dbReference>
<dbReference type="InterPro" id="IPR001650">
    <property type="entry name" value="Helicase_C-like"/>
</dbReference>
<dbReference type="PROSITE" id="PS51192">
    <property type="entry name" value="HELICASE_ATP_BIND_1"/>
    <property type="match status" value="1"/>
</dbReference>
<evidence type="ECO:0000256" key="1">
    <source>
        <dbReference type="ARBA" id="ARBA00022741"/>
    </source>
</evidence>
<dbReference type="Pfam" id="PF00271">
    <property type="entry name" value="Helicase_C"/>
    <property type="match status" value="1"/>
</dbReference>
<dbReference type="InterPro" id="IPR027417">
    <property type="entry name" value="P-loop_NTPase"/>
</dbReference>
<dbReference type="FunCoup" id="E4Y3J3">
    <property type="interactions" value="435"/>
</dbReference>
<evidence type="ECO:0008006" key="10">
    <source>
        <dbReference type="Google" id="ProtNLM"/>
    </source>
</evidence>
<evidence type="ECO:0000259" key="6">
    <source>
        <dbReference type="PROSITE" id="PS51192"/>
    </source>
</evidence>
<dbReference type="FunFam" id="3.40.50.300:FF:000354">
    <property type="entry name" value="ATP-dependent RNA helicase SKI2"/>
    <property type="match status" value="1"/>
</dbReference>
<dbReference type="GO" id="GO:0070478">
    <property type="term" value="P:nuclear-transcribed mRNA catabolic process, 3'-5' exonucleolytic nonsense-mediated decay"/>
    <property type="evidence" value="ECO:0007669"/>
    <property type="project" value="TreeGrafter"/>
</dbReference>
<organism evidence="8">
    <name type="scientific">Oikopleura dioica</name>
    <name type="common">Tunicate</name>
    <dbReference type="NCBI Taxonomy" id="34765"/>
    <lineage>
        <taxon>Eukaryota</taxon>
        <taxon>Metazoa</taxon>
        <taxon>Chordata</taxon>
        <taxon>Tunicata</taxon>
        <taxon>Appendicularia</taxon>
        <taxon>Copelata</taxon>
        <taxon>Oikopleuridae</taxon>
        <taxon>Oikopleura</taxon>
    </lineage>
</organism>
<dbReference type="EMBL" id="FN654161">
    <property type="protein sequence ID" value="CBY16397.1"/>
    <property type="molecule type" value="Genomic_DNA"/>
</dbReference>
<keyword evidence="4" id="KW-0067">ATP-binding</keyword>
<accession>E4Y3J3</accession>
<dbReference type="GO" id="GO:0055087">
    <property type="term" value="C:Ski complex"/>
    <property type="evidence" value="ECO:0007669"/>
    <property type="project" value="TreeGrafter"/>
</dbReference>
<dbReference type="AlphaFoldDB" id="E4Y3J3"/>
<sequence length="605" mass="68407">MVNADKTIDVDTKPWSELLPEPAYKWPFELDYFQKRAVLCLEKHESVFVAAHTSAGKTVVAEYAIALSAKHMTRVIYTSPIKALSNQKFRDFRATFQDVGLLTGDCQIKPEAGCLIMTTEILRSMLYAGSDVIRDLEWVIFDEVHYINDAERGVVWEEVLIMLPAHVGLILLSATVPNIEQFASWVGRIKNRKIYVTSTLKRPVPLEHYLFTGNSTKTSDQLYKIVDQTKRFLPTGYKLAREASVIDCLKKRDGLPAVAFTLSRKRCDKNAAMLSGVNLTSPGEKNEIALFYRRCTSKLKPIDRKLPQVVHLEGLLERGIAVHHSGVLPILKETIELLFARGLVKLLFATETFAMGVNMPARSVLFDSNRKHDGRGMRDLIPSEYIQMAGRAGRRGLDSFGTVILVQRQQKCADQQDLINMMLGKAAPLISKFRLTYGMLLSILRVGSLRVEDLMLRSFVEFGRRGQPNQIKELEAIKSKRANFKDLETKIEGTEFENYLRTAKEMIKARRDVMTEVFNQGNVKAMSAGRLVLVQEKRIAVILAKSATNVTCLINKKIGKSSIYRLCNLVEFKFEKEDDFDADVITIPITGLLNIYLLKKFNSTL</sequence>
<dbReference type="GO" id="GO:0005524">
    <property type="term" value="F:ATP binding"/>
    <property type="evidence" value="ECO:0007669"/>
    <property type="project" value="UniProtKB-KW"/>
</dbReference>
<evidence type="ECO:0000259" key="7">
    <source>
        <dbReference type="PROSITE" id="PS51194"/>
    </source>
</evidence>
<feature type="domain" description="Helicase C-terminal" evidence="7">
    <location>
        <begin position="240"/>
        <end position="447"/>
    </location>
</feature>
<dbReference type="InParanoid" id="E4Y3J3"/>
<evidence type="ECO:0000256" key="2">
    <source>
        <dbReference type="ARBA" id="ARBA00022801"/>
    </source>
</evidence>
<feature type="domain" description="Helicase ATP-binding" evidence="6">
    <location>
        <begin position="38"/>
        <end position="194"/>
    </location>
</feature>
<evidence type="ECO:0000313" key="8">
    <source>
        <dbReference type="EMBL" id="CBY16397.1"/>
    </source>
</evidence>
<dbReference type="PANTHER" id="PTHR12131:SF1">
    <property type="entry name" value="ATP-DEPENDENT RNA HELICASE SUPV3L1, MITOCHONDRIAL-RELATED"/>
    <property type="match status" value="1"/>
</dbReference>
<keyword evidence="2" id="KW-0378">Hydrolase</keyword>